<keyword evidence="1" id="KW-0812">Transmembrane</keyword>
<evidence type="ECO:0000256" key="1">
    <source>
        <dbReference type="SAM" id="Phobius"/>
    </source>
</evidence>
<feature type="transmembrane region" description="Helical" evidence="1">
    <location>
        <begin position="7"/>
        <end position="27"/>
    </location>
</feature>
<reference evidence="2 3" key="1">
    <citation type="submission" date="2018-06" db="EMBL/GenBank/DDBJ databases">
        <authorList>
            <consortium name="Pathogen Informatics"/>
            <person name="Doyle S."/>
        </authorList>
    </citation>
    <scope>NUCLEOTIDE SEQUENCE [LARGE SCALE GENOMIC DNA]</scope>
    <source>
        <strain evidence="2 3">NCTC12957</strain>
    </source>
</reference>
<keyword evidence="1" id="KW-0472">Membrane</keyword>
<sequence>MRAVKCLFVMMVLLPAGYIAFVLSPFLELFNKEEKNDKSK</sequence>
<evidence type="ECO:0000313" key="2">
    <source>
        <dbReference type="EMBL" id="SUN06355.1"/>
    </source>
</evidence>
<protein>
    <submittedName>
        <fullName evidence="2">Uncharacterized protein</fullName>
    </submittedName>
</protein>
<evidence type="ECO:0000313" key="3">
    <source>
        <dbReference type="Proteomes" id="UP000255213"/>
    </source>
</evidence>
<dbReference type="Proteomes" id="UP000255213">
    <property type="component" value="Unassembled WGS sequence"/>
</dbReference>
<proteinExistence type="predicted"/>
<gene>
    <name evidence="2" type="ORF">NCTC12957_00596</name>
</gene>
<accession>A0A380IEP2</accession>
<organism evidence="2 3">
    <name type="scientific">Streptococcus acidominimus</name>
    <dbReference type="NCBI Taxonomy" id="1326"/>
    <lineage>
        <taxon>Bacteria</taxon>
        <taxon>Bacillati</taxon>
        <taxon>Bacillota</taxon>
        <taxon>Bacilli</taxon>
        <taxon>Lactobacillales</taxon>
        <taxon>Streptococcaceae</taxon>
        <taxon>Streptococcus</taxon>
    </lineage>
</organism>
<dbReference type="AlphaFoldDB" id="A0A380IEP2"/>
<name>A0A380IEP2_STRAI</name>
<dbReference type="EMBL" id="UHEN01000001">
    <property type="protein sequence ID" value="SUN06355.1"/>
    <property type="molecule type" value="Genomic_DNA"/>
</dbReference>
<keyword evidence="1" id="KW-1133">Transmembrane helix</keyword>